<dbReference type="InterPro" id="IPR050069">
    <property type="entry name" value="Urease_subunit"/>
</dbReference>
<keyword evidence="3" id="KW-0963">Cytoplasm</keyword>
<dbReference type="HAMAP" id="MF_01954">
    <property type="entry name" value="Urease_beta"/>
    <property type="match status" value="1"/>
</dbReference>
<comment type="subcellular location">
    <subcellularLocation>
        <location evidence="3">Cytoplasm</location>
    </subcellularLocation>
</comment>
<dbReference type="InterPro" id="IPR002019">
    <property type="entry name" value="Urease_beta-like"/>
</dbReference>
<dbReference type="PANTHER" id="PTHR33569">
    <property type="entry name" value="UREASE"/>
    <property type="match status" value="1"/>
</dbReference>
<dbReference type="GO" id="GO:0035550">
    <property type="term" value="C:urease complex"/>
    <property type="evidence" value="ECO:0007669"/>
    <property type="project" value="InterPro"/>
</dbReference>
<keyword evidence="6" id="KW-1185">Reference proteome</keyword>
<accession>D6Z8F9</accession>
<dbReference type="GO" id="GO:0043419">
    <property type="term" value="P:urea catabolic process"/>
    <property type="evidence" value="ECO:0007669"/>
    <property type="project" value="UniProtKB-UniRule"/>
</dbReference>
<gene>
    <name evidence="3" type="primary">ureB</name>
    <name evidence="5" type="ordered locus">Srot_1779</name>
</gene>
<dbReference type="GO" id="GO:0009039">
    <property type="term" value="F:urease activity"/>
    <property type="evidence" value="ECO:0007669"/>
    <property type="project" value="UniProtKB-UniRule"/>
</dbReference>
<dbReference type="NCBIfam" id="TIGR00192">
    <property type="entry name" value="urease_beta"/>
    <property type="match status" value="1"/>
</dbReference>
<dbReference type="EC" id="3.5.1.5" evidence="3"/>
<dbReference type="HOGENOM" id="CLU_129707_1_1_11"/>
<reference evidence="5 6" key="1">
    <citation type="journal article" date="2010" name="Stand. Genomic Sci.">
        <title>Complete genome sequence of Segniliparus rotundus type strain (CDC 1076).</title>
        <authorList>
            <person name="Sikorski J."/>
            <person name="Lapidus A."/>
            <person name="Copeland A."/>
            <person name="Misra M."/>
            <person name="Glavina Del Rio T."/>
            <person name="Nolan M."/>
            <person name="Lucas S."/>
            <person name="Chen F."/>
            <person name="Tice H."/>
            <person name="Cheng J.F."/>
            <person name="Jando M."/>
            <person name="Schneider S."/>
            <person name="Bruce D."/>
            <person name="Goodwin L."/>
            <person name="Pitluck S."/>
            <person name="Liolios K."/>
            <person name="Mikhailova N."/>
            <person name="Pati A."/>
            <person name="Ivanova N."/>
            <person name="Mavromatis K."/>
            <person name="Chen A."/>
            <person name="Palaniappan K."/>
            <person name="Chertkov O."/>
            <person name="Land M."/>
            <person name="Hauser L."/>
            <person name="Chang Y.J."/>
            <person name="Jeffries C.D."/>
            <person name="Brettin T."/>
            <person name="Detter J.C."/>
            <person name="Han C."/>
            <person name="Rohde M."/>
            <person name="Goker M."/>
            <person name="Bristow J."/>
            <person name="Eisen J.A."/>
            <person name="Markowitz V."/>
            <person name="Hugenholtz P."/>
            <person name="Kyrpides N.C."/>
            <person name="Klenk H.P."/>
        </authorList>
    </citation>
    <scope>NUCLEOTIDE SEQUENCE [LARGE SCALE GENOMIC DNA]</scope>
    <source>
        <strain evidence="6">ATCC BAA-972 / CDC 1076 / CIP 108378 / DSM 44985 / JCM 13578</strain>
    </source>
</reference>
<evidence type="ECO:0000256" key="2">
    <source>
        <dbReference type="ARBA" id="ARBA00047778"/>
    </source>
</evidence>
<dbReference type="OrthoDB" id="9797217at2"/>
<dbReference type="KEGG" id="srt:Srot_1779"/>
<evidence type="ECO:0000313" key="5">
    <source>
        <dbReference type="EMBL" id="ADG98239.1"/>
    </source>
</evidence>
<dbReference type="RefSeq" id="WP_013138692.1">
    <property type="nucleotide sequence ID" value="NC_014168.1"/>
</dbReference>
<dbReference type="Proteomes" id="UP000002247">
    <property type="component" value="Chromosome"/>
</dbReference>
<sequence>MIPGEIRGTGGYTPSYIELNEGRPSIPFDVCNTGDRPVQVGSHVHFSQANAALQFDRELAHGLRLDIPAGTAVRFEPGLVKQVFLTPLGGARHVPGLSLAPPGDLGPEVPVQVKNGSVQ</sequence>
<comment type="pathway">
    <text evidence="3">Nitrogen metabolism; urea degradation; CO(2) and NH(3) from urea (urease route): step 1/1.</text>
</comment>
<evidence type="ECO:0000256" key="4">
    <source>
        <dbReference type="SAM" id="MobiDB-lite"/>
    </source>
</evidence>
<protein>
    <recommendedName>
        <fullName evidence="3">Urease subunit beta</fullName>
        <ecNumber evidence="3">3.5.1.5</ecNumber>
    </recommendedName>
    <alternativeName>
        <fullName evidence="3">Urea amidohydrolase subunit beta</fullName>
    </alternativeName>
</protein>
<dbReference type="Pfam" id="PF00699">
    <property type="entry name" value="Urease_beta"/>
    <property type="match status" value="1"/>
</dbReference>
<evidence type="ECO:0000256" key="1">
    <source>
        <dbReference type="ARBA" id="ARBA00022801"/>
    </source>
</evidence>
<dbReference type="Gene3D" id="2.10.150.10">
    <property type="entry name" value="Urease, beta subunit"/>
    <property type="match status" value="1"/>
</dbReference>
<dbReference type="InterPro" id="IPR036461">
    <property type="entry name" value="Urease_betasu_sf"/>
</dbReference>
<comment type="similarity">
    <text evidence="3">Belongs to the urease beta subunit family.</text>
</comment>
<name>D6Z8F9_SEGRD</name>
<dbReference type="PANTHER" id="PTHR33569:SF1">
    <property type="entry name" value="UREASE"/>
    <property type="match status" value="1"/>
</dbReference>
<dbReference type="EMBL" id="CP001958">
    <property type="protein sequence ID" value="ADG98239.1"/>
    <property type="molecule type" value="Genomic_DNA"/>
</dbReference>
<dbReference type="STRING" id="640132.Srot_1779"/>
<evidence type="ECO:0000256" key="3">
    <source>
        <dbReference type="HAMAP-Rule" id="MF_01954"/>
    </source>
</evidence>
<dbReference type="AlphaFoldDB" id="D6Z8F9"/>
<dbReference type="UniPathway" id="UPA00258">
    <property type="reaction ID" value="UER00370"/>
</dbReference>
<dbReference type="eggNOG" id="COG0832">
    <property type="taxonomic scope" value="Bacteria"/>
</dbReference>
<proteinExistence type="inferred from homology"/>
<dbReference type="SUPFAM" id="SSF51278">
    <property type="entry name" value="Urease, beta-subunit"/>
    <property type="match status" value="1"/>
</dbReference>
<feature type="region of interest" description="Disordered" evidence="4">
    <location>
        <begin position="99"/>
        <end position="119"/>
    </location>
</feature>
<keyword evidence="1 3" id="KW-0378">Hydrolase</keyword>
<comment type="subunit">
    <text evidence="3">Heterotrimer of UreA (gamma), UreB (beta) and UreC (alpha) subunits. Three heterotrimers associate to form the active enzyme.</text>
</comment>
<organism evidence="5 6">
    <name type="scientific">Segniliparus rotundus (strain ATCC BAA-972 / CDC 1076 / CIP 108378 / DSM 44985 / JCM 13578)</name>
    <dbReference type="NCBI Taxonomy" id="640132"/>
    <lineage>
        <taxon>Bacteria</taxon>
        <taxon>Bacillati</taxon>
        <taxon>Actinomycetota</taxon>
        <taxon>Actinomycetes</taxon>
        <taxon>Mycobacteriales</taxon>
        <taxon>Segniliparaceae</taxon>
        <taxon>Segniliparus</taxon>
    </lineage>
</organism>
<dbReference type="CDD" id="cd00407">
    <property type="entry name" value="Urease_beta"/>
    <property type="match status" value="1"/>
</dbReference>
<evidence type="ECO:0000313" key="6">
    <source>
        <dbReference type="Proteomes" id="UP000002247"/>
    </source>
</evidence>
<comment type="catalytic activity">
    <reaction evidence="2 3">
        <text>urea + 2 H2O + H(+) = hydrogencarbonate + 2 NH4(+)</text>
        <dbReference type="Rhea" id="RHEA:20557"/>
        <dbReference type="ChEBI" id="CHEBI:15377"/>
        <dbReference type="ChEBI" id="CHEBI:15378"/>
        <dbReference type="ChEBI" id="CHEBI:16199"/>
        <dbReference type="ChEBI" id="CHEBI:17544"/>
        <dbReference type="ChEBI" id="CHEBI:28938"/>
        <dbReference type="EC" id="3.5.1.5"/>
    </reaction>
</comment>